<evidence type="ECO:0000313" key="5">
    <source>
        <dbReference type="Proteomes" id="UP000051931"/>
    </source>
</evidence>
<dbReference type="SUPFAM" id="SSF46689">
    <property type="entry name" value="Homeodomain-like"/>
    <property type="match status" value="1"/>
</dbReference>
<dbReference type="EMBL" id="AZFB01000004">
    <property type="protein sequence ID" value="KRL63299.1"/>
    <property type="molecule type" value="Genomic_DNA"/>
</dbReference>
<dbReference type="eggNOG" id="COG1309">
    <property type="taxonomic scope" value="Bacteria"/>
</dbReference>
<evidence type="ECO:0000313" key="4">
    <source>
        <dbReference type="EMBL" id="KRL63299.1"/>
    </source>
</evidence>
<dbReference type="Gene3D" id="1.10.357.10">
    <property type="entry name" value="Tetracycline Repressor, domain 2"/>
    <property type="match status" value="1"/>
</dbReference>
<dbReference type="PATRIC" id="fig|1122152.4.peg.893"/>
<evidence type="ECO:0000256" key="2">
    <source>
        <dbReference type="PROSITE-ProRule" id="PRU00335"/>
    </source>
</evidence>
<dbReference type="AlphaFoldDB" id="A0A0R1SAZ3"/>
<dbReference type="PROSITE" id="PS50977">
    <property type="entry name" value="HTH_TETR_2"/>
    <property type="match status" value="1"/>
</dbReference>
<protein>
    <submittedName>
        <fullName evidence="4">Transcriptional regulator</fullName>
    </submittedName>
</protein>
<dbReference type="GO" id="GO:0003677">
    <property type="term" value="F:DNA binding"/>
    <property type="evidence" value="ECO:0007669"/>
    <property type="project" value="UniProtKB-UniRule"/>
</dbReference>
<evidence type="ECO:0000256" key="1">
    <source>
        <dbReference type="ARBA" id="ARBA00023125"/>
    </source>
</evidence>
<dbReference type="InterPro" id="IPR001647">
    <property type="entry name" value="HTH_TetR"/>
</dbReference>
<evidence type="ECO:0000259" key="3">
    <source>
        <dbReference type="PROSITE" id="PS50977"/>
    </source>
</evidence>
<organism evidence="4 5">
    <name type="scientific">Lactobacillus psittaci DSM 15354</name>
    <dbReference type="NCBI Taxonomy" id="1122152"/>
    <lineage>
        <taxon>Bacteria</taxon>
        <taxon>Bacillati</taxon>
        <taxon>Bacillota</taxon>
        <taxon>Bacilli</taxon>
        <taxon>Lactobacillales</taxon>
        <taxon>Lactobacillaceae</taxon>
        <taxon>Lactobacillus</taxon>
    </lineage>
</organism>
<name>A0A0R1SAZ3_9LACO</name>
<feature type="domain" description="HTH tetR-type" evidence="3">
    <location>
        <begin position="18"/>
        <end position="78"/>
    </location>
</feature>
<dbReference type="STRING" id="1122152.GCA_000425905_00947"/>
<gene>
    <name evidence="4" type="ORF">FC23_GL000869</name>
</gene>
<comment type="caution">
    <text evidence="4">The sequence shown here is derived from an EMBL/GenBank/DDBJ whole genome shotgun (WGS) entry which is preliminary data.</text>
</comment>
<keyword evidence="5" id="KW-1185">Reference proteome</keyword>
<reference evidence="4 5" key="1">
    <citation type="journal article" date="2015" name="Genome Announc.">
        <title>Expanding the biotechnology potential of lactobacilli through comparative genomics of 213 strains and associated genera.</title>
        <authorList>
            <person name="Sun Z."/>
            <person name="Harris H.M."/>
            <person name="McCann A."/>
            <person name="Guo C."/>
            <person name="Argimon S."/>
            <person name="Zhang W."/>
            <person name="Yang X."/>
            <person name="Jeffery I.B."/>
            <person name="Cooney J.C."/>
            <person name="Kagawa T.F."/>
            <person name="Liu W."/>
            <person name="Song Y."/>
            <person name="Salvetti E."/>
            <person name="Wrobel A."/>
            <person name="Rasinkangas P."/>
            <person name="Parkhill J."/>
            <person name="Rea M.C."/>
            <person name="O'Sullivan O."/>
            <person name="Ritari J."/>
            <person name="Douillard F.P."/>
            <person name="Paul Ross R."/>
            <person name="Yang R."/>
            <person name="Briner A.E."/>
            <person name="Felis G.E."/>
            <person name="de Vos W.M."/>
            <person name="Barrangou R."/>
            <person name="Klaenhammer T.R."/>
            <person name="Caufield P.W."/>
            <person name="Cui Y."/>
            <person name="Zhang H."/>
            <person name="O'Toole P.W."/>
        </authorList>
    </citation>
    <scope>NUCLEOTIDE SEQUENCE [LARGE SCALE GENOMIC DNA]</scope>
    <source>
        <strain evidence="4 5">DSM 15354</strain>
    </source>
</reference>
<sequence length="180" mass="20754">MSLERRTMVKSTFENLKQEKKARITQALLKEFSNHPLADTQVARIVADSEIARGAFYKYFDDLEDAYKYVYKMAIKEIHAPMSMREFNPDLICQLVSDFVTKSEASPYYDLIKMHLSKNESLVAQNLQQKAVAMSKLGAKEWSAMVLSHETIKLALFDPEHRSLYLDRLRKSIELLGKGD</sequence>
<dbReference type="Proteomes" id="UP000051931">
    <property type="component" value="Unassembled WGS sequence"/>
</dbReference>
<dbReference type="InterPro" id="IPR009057">
    <property type="entry name" value="Homeodomain-like_sf"/>
</dbReference>
<feature type="DNA-binding region" description="H-T-H motif" evidence="2">
    <location>
        <begin position="41"/>
        <end position="60"/>
    </location>
</feature>
<proteinExistence type="predicted"/>
<accession>A0A0R1SAZ3</accession>
<keyword evidence="1 2" id="KW-0238">DNA-binding</keyword>